<organism evidence="2">
    <name type="scientific">Rhodococcus hoagii (strain 103S)</name>
    <name type="common">Rhodococcus equi</name>
    <dbReference type="NCBI Taxonomy" id="685727"/>
    <lineage>
        <taxon>Bacteria</taxon>
        <taxon>Bacillati</taxon>
        <taxon>Actinomycetota</taxon>
        <taxon>Actinomycetes</taxon>
        <taxon>Mycobacteriales</taxon>
        <taxon>Nocardiaceae</taxon>
        <taxon>Prescottella</taxon>
    </lineage>
</organism>
<protein>
    <submittedName>
        <fullName evidence="2">Uncharacterized protein</fullName>
    </submittedName>
</protein>
<gene>
    <name evidence="2" type="ordered locus">REQ_14910</name>
</gene>
<dbReference type="EMBL" id="FN563149">
    <property type="protein sequence ID" value="CBH47569.1"/>
    <property type="molecule type" value="Genomic_DNA"/>
</dbReference>
<evidence type="ECO:0000313" key="2">
    <source>
        <dbReference type="EMBL" id="CBH47569.1"/>
    </source>
</evidence>
<dbReference type="Proteomes" id="UP001154400">
    <property type="component" value="Chromosome"/>
</dbReference>
<sequence length="326" mass="35512">MLSSPTVLQNLCRARQISCRRSSGVFGLLVERAYRCQDRPMTNVDQVADELYALDPSGFVAARTTRVAEAKASKDREAATAIARLKKPTVVGWAVNLLARELPDEVDAVLALGDALQRAQRRLDAETLRGLTEQRQRLVRSLTTRAQKLVREHGRALNESALREVSQTLHAAMADRELADTVRRGRLLGAATYSGFGPSGLEAVEDRPESHPGNRESEGEGGREAERAAERERAQLAAAAARAEAEAAQEALSAAEDELARIRSDVADGERRLQSVRRELAQLEERAEFLTRAEVAAVDALATAHDAAEHADRRVADADAAVAELR</sequence>
<feature type="region of interest" description="Disordered" evidence="1">
    <location>
        <begin position="198"/>
        <end position="233"/>
    </location>
</feature>
<evidence type="ECO:0000313" key="3">
    <source>
        <dbReference type="Proteomes" id="UP000006892"/>
    </source>
</evidence>
<accession>A0A3S5Y4X9</accession>
<feature type="compositionally biased region" description="Basic and acidic residues" evidence="1">
    <location>
        <begin position="204"/>
        <end position="233"/>
    </location>
</feature>
<dbReference type="KEGG" id="req:REQ_14910"/>
<reference evidence="2" key="1">
    <citation type="journal article" date="2010" name="PLoS Genet.">
        <title>The genome of a pathogenic rhodococcus: cooptive virulence underpinned by key gene acquisitions.</title>
        <authorList>
            <person name="Letek M."/>
            <person name="Gonzalez P."/>
            <person name="Macarthur I."/>
            <person name="Rodriguez H."/>
            <person name="Freeman T.C."/>
            <person name="Valero-Rello A."/>
            <person name="Blanco M."/>
            <person name="Buckley T."/>
            <person name="Cherevach I."/>
            <person name="Fahey R."/>
            <person name="Hapeshi A."/>
            <person name="Holdstock J."/>
            <person name="Leadon D."/>
            <person name="Navas J."/>
            <person name="Ocampo A."/>
            <person name="Quail M.A."/>
            <person name="Sanders M."/>
            <person name="Scortti M.M."/>
            <person name="Prescott J.F."/>
            <person name="Fogarty U."/>
            <person name="Meijer W.G."/>
            <person name="Parkhill J."/>
            <person name="Bentley S.D."/>
            <person name="Vazquez-Boland J.A."/>
        </authorList>
    </citation>
    <scope>NUCLEOTIDE SEQUENCE [LARGE SCALE GENOMIC DNA]</scope>
    <source>
        <strain evidence="2 3">103S</strain>
    </source>
</reference>
<name>A0A3S5Y4X9_RHOH1</name>
<dbReference type="AlphaFoldDB" id="A0A3S5Y4X9"/>
<evidence type="ECO:0000256" key="1">
    <source>
        <dbReference type="SAM" id="MobiDB-lite"/>
    </source>
</evidence>
<proteinExistence type="predicted"/>